<organism evidence="10 11">
    <name type="scientific">Centaurea solstitialis</name>
    <name type="common">yellow star-thistle</name>
    <dbReference type="NCBI Taxonomy" id="347529"/>
    <lineage>
        <taxon>Eukaryota</taxon>
        <taxon>Viridiplantae</taxon>
        <taxon>Streptophyta</taxon>
        <taxon>Embryophyta</taxon>
        <taxon>Tracheophyta</taxon>
        <taxon>Spermatophyta</taxon>
        <taxon>Magnoliopsida</taxon>
        <taxon>eudicotyledons</taxon>
        <taxon>Gunneridae</taxon>
        <taxon>Pentapetalae</taxon>
        <taxon>asterids</taxon>
        <taxon>campanulids</taxon>
        <taxon>Asterales</taxon>
        <taxon>Asteraceae</taxon>
        <taxon>Carduoideae</taxon>
        <taxon>Cardueae</taxon>
        <taxon>Centaureinae</taxon>
        <taxon>Centaurea</taxon>
    </lineage>
</organism>
<evidence type="ECO:0000256" key="3">
    <source>
        <dbReference type="ARBA" id="ARBA00022669"/>
    </source>
</evidence>
<feature type="disulfide bond" evidence="7">
    <location>
        <begin position="26"/>
        <end position="41"/>
    </location>
</feature>
<dbReference type="GO" id="GO:0016998">
    <property type="term" value="P:cell wall macromolecule catabolic process"/>
    <property type="evidence" value="ECO:0007669"/>
    <property type="project" value="InterPro"/>
</dbReference>
<comment type="similarity">
    <text evidence="2">Belongs to the glycosyl hydrolase 19 family. Chitinase class I subfamily.</text>
</comment>
<dbReference type="InterPro" id="IPR000726">
    <property type="entry name" value="Glyco_hydro_19_cat"/>
</dbReference>
<gene>
    <name evidence="10" type="ORF">OSB04_012425</name>
</gene>
<dbReference type="GO" id="GO:0050832">
    <property type="term" value="P:defense response to fungus"/>
    <property type="evidence" value="ECO:0007669"/>
    <property type="project" value="TreeGrafter"/>
</dbReference>
<feature type="chain" id="PRO_5041387466" description="Chitin-binding type-1 domain-containing protein" evidence="8">
    <location>
        <begin position="24"/>
        <end position="615"/>
    </location>
</feature>
<keyword evidence="5" id="KW-0624">Polysaccharide degradation</keyword>
<dbReference type="Gene3D" id="3.30.60.10">
    <property type="entry name" value="Endochitinase-like"/>
    <property type="match status" value="2"/>
</dbReference>
<comment type="function">
    <text evidence="1">Defense against chitin-containing fungal pathogens.</text>
</comment>
<feature type="disulfide bond" evidence="7">
    <location>
        <begin position="60"/>
        <end position="64"/>
    </location>
</feature>
<dbReference type="PROSITE" id="PS50941">
    <property type="entry name" value="CHIT_BIND_I_2"/>
    <property type="match status" value="2"/>
</dbReference>
<feature type="disulfide bond" evidence="7">
    <location>
        <begin position="35"/>
        <end position="47"/>
    </location>
</feature>
<dbReference type="Gene3D" id="3.30.20.10">
    <property type="entry name" value="Endochitinase, domain 2"/>
    <property type="match status" value="2"/>
</dbReference>
<dbReference type="PROSITE" id="PS00773">
    <property type="entry name" value="CHITINASE_19_1"/>
    <property type="match status" value="2"/>
</dbReference>
<feature type="disulfide bond" evidence="7">
    <location>
        <begin position="339"/>
        <end position="351"/>
    </location>
</feature>
<dbReference type="EMBL" id="JARYMX010000003">
    <property type="protein sequence ID" value="KAJ9557811.1"/>
    <property type="molecule type" value="Genomic_DNA"/>
</dbReference>
<feature type="disulfide bond" evidence="7">
    <location>
        <begin position="40"/>
        <end position="54"/>
    </location>
</feature>
<dbReference type="PROSITE" id="PS00774">
    <property type="entry name" value="CHITINASE_19_2"/>
    <property type="match status" value="2"/>
</dbReference>
<evidence type="ECO:0000256" key="2">
    <source>
        <dbReference type="ARBA" id="ARBA00009373"/>
    </source>
</evidence>
<dbReference type="InterPro" id="IPR036861">
    <property type="entry name" value="Endochitinase-like_sf"/>
</dbReference>
<feature type="disulfide bond" evidence="7">
    <location>
        <begin position="344"/>
        <end position="358"/>
    </location>
</feature>
<keyword evidence="5" id="KW-0119">Carbohydrate metabolism</keyword>
<reference evidence="10" key="1">
    <citation type="submission" date="2023-03" db="EMBL/GenBank/DDBJ databases">
        <title>Chromosome-scale reference genome and RAD-based genetic map of yellow starthistle (Centaurea solstitialis) reveal putative structural variation and QTLs associated with invader traits.</title>
        <authorList>
            <person name="Reatini B."/>
            <person name="Cang F.A."/>
            <person name="Jiang Q."/>
            <person name="Mckibben M.T.W."/>
            <person name="Barker M.S."/>
            <person name="Rieseberg L.H."/>
            <person name="Dlugosch K.M."/>
        </authorList>
    </citation>
    <scope>NUCLEOTIDE SEQUENCE</scope>
    <source>
        <strain evidence="10">CAN-66</strain>
        <tissue evidence="10">Leaf</tissue>
    </source>
</reference>
<comment type="caution">
    <text evidence="10">The sequence shown here is derived from an EMBL/GenBank/DDBJ whole genome shotgun (WGS) entry which is preliminary data.</text>
</comment>
<feature type="disulfide bond" evidence="7">
    <location>
        <begin position="330"/>
        <end position="345"/>
    </location>
</feature>
<dbReference type="InterPro" id="IPR001002">
    <property type="entry name" value="Chitin-bd_1"/>
</dbReference>
<keyword evidence="11" id="KW-1185">Reference proteome</keyword>
<keyword evidence="8" id="KW-0732">Signal</keyword>
<proteinExistence type="inferred from homology"/>
<evidence type="ECO:0000256" key="8">
    <source>
        <dbReference type="SAM" id="SignalP"/>
    </source>
</evidence>
<dbReference type="InterPro" id="IPR023346">
    <property type="entry name" value="Lysozyme-like_dom_sf"/>
</dbReference>
<dbReference type="CDD" id="cd00035">
    <property type="entry name" value="ChtBD1"/>
    <property type="match status" value="2"/>
</dbReference>
<feature type="domain" description="Chitin-binding type-1" evidence="9">
    <location>
        <begin position="23"/>
        <end position="66"/>
    </location>
</feature>
<protein>
    <recommendedName>
        <fullName evidence="9">Chitin-binding type-1 domain-containing protein</fullName>
    </recommendedName>
</protein>
<dbReference type="AlphaFoldDB" id="A0AA38WQN3"/>
<evidence type="ECO:0000256" key="6">
    <source>
        <dbReference type="ARBA" id="ARBA00023157"/>
    </source>
</evidence>
<evidence type="ECO:0000256" key="5">
    <source>
        <dbReference type="ARBA" id="ARBA00023024"/>
    </source>
</evidence>
<feature type="signal peptide" evidence="8">
    <location>
        <begin position="1"/>
        <end position="23"/>
    </location>
</feature>
<name>A0AA38WQN3_9ASTR</name>
<dbReference type="Proteomes" id="UP001172457">
    <property type="component" value="Chromosome 3"/>
</dbReference>
<evidence type="ECO:0000313" key="10">
    <source>
        <dbReference type="EMBL" id="KAJ9557811.1"/>
    </source>
</evidence>
<dbReference type="GO" id="GO:0008061">
    <property type="term" value="F:chitin binding"/>
    <property type="evidence" value="ECO:0007669"/>
    <property type="project" value="UniProtKB-UniRule"/>
</dbReference>
<dbReference type="CDD" id="cd00325">
    <property type="entry name" value="chitinase_GH19"/>
    <property type="match status" value="2"/>
</dbReference>
<dbReference type="SUPFAM" id="SSF53955">
    <property type="entry name" value="Lysozyme-like"/>
    <property type="match status" value="2"/>
</dbReference>
<evidence type="ECO:0000313" key="11">
    <source>
        <dbReference type="Proteomes" id="UP001172457"/>
    </source>
</evidence>
<dbReference type="Gene3D" id="1.10.530.10">
    <property type="match status" value="2"/>
</dbReference>
<dbReference type="GO" id="GO:0006032">
    <property type="term" value="P:chitin catabolic process"/>
    <property type="evidence" value="ECO:0007669"/>
    <property type="project" value="UniProtKB-KW"/>
</dbReference>
<keyword evidence="6 7" id="KW-1015">Disulfide bond</keyword>
<sequence length="615" mass="66517">MDKLSVLATFLFLLLATTLLVSGQDCGRQGGNRPCTNGNCCSQYGFCGNTPAHCLPENNCQSQCTGGGGGGGAAVAVEILAPFVTASAFDQMLKYRNDPRCSANGFYTYNAFITAARAYNGFGTTGSADVRRRELAAFFAQTSHETTGGWASAPDGPYAWGYCFVRERDQSNSYCDSNDWPCPQKYFGRGPIQLSHNYNYGLFGRSIGRDLINNPDLLATDPTLSFRSAIWYWMTPQGNKPSSHDVITGRWTPSAADTSAGRVPGFGVITNIINGGLECGRGQDSRVEDRIGFFRRYCSILGVSPGAMDKFMILLLLTINLLLLVSGQDCGSQGGNRPCTNGNCCSQYGFCGNTPAHCLPENNCQCTGGGGGGGSGVGSIITSTVFEEMLKHRNDQRCPANQFYTYNAFIQAAAAYNGFGTTGSADVQRRELAAFFAQTSHETTGGWPDAPDGPYAWGYCFVREQNQDNAYCSSSEYPCPQKYFGRGPIQLTHNYNYGRFGSSIGRDLINSPDLLATDPNLSFRSAIWFWMTAQDNKPSSHDVITGRWTPSAADTSAGRVPGFGVITNIINGGLECGIGQDNRVEDRIGFYRRYCSILGVSPGDNLDCNNQRPFA</sequence>
<dbReference type="GO" id="GO:0004568">
    <property type="term" value="F:chitinase activity"/>
    <property type="evidence" value="ECO:0007669"/>
    <property type="project" value="InterPro"/>
</dbReference>
<keyword evidence="3 7" id="KW-0147">Chitin-binding</keyword>
<dbReference type="SUPFAM" id="SSF57016">
    <property type="entry name" value="Plant lectins/antimicrobial peptides"/>
    <property type="match status" value="2"/>
</dbReference>
<dbReference type="Pfam" id="PF00182">
    <property type="entry name" value="Glyco_hydro_19"/>
    <property type="match status" value="2"/>
</dbReference>
<dbReference type="PANTHER" id="PTHR22595">
    <property type="entry name" value="CHITINASE-RELATED"/>
    <property type="match status" value="1"/>
</dbReference>
<evidence type="ECO:0000256" key="7">
    <source>
        <dbReference type="PROSITE-ProRule" id="PRU00261"/>
    </source>
</evidence>
<evidence type="ECO:0000256" key="4">
    <source>
        <dbReference type="ARBA" id="ARBA00022821"/>
    </source>
</evidence>
<comment type="caution">
    <text evidence="7">Lacks conserved residue(s) required for the propagation of feature annotation.</text>
</comment>
<keyword evidence="4" id="KW-0611">Plant defense</keyword>
<dbReference type="Pfam" id="PF00187">
    <property type="entry name" value="Chitin_bind_1"/>
    <property type="match status" value="2"/>
</dbReference>
<dbReference type="PANTHER" id="PTHR22595:SF79">
    <property type="entry name" value="CHITINASE 12"/>
    <property type="match status" value="1"/>
</dbReference>
<keyword evidence="5" id="KW-0146">Chitin degradation</keyword>
<dbReference type="SMART" id="SM00270">
    <property type="entry name" value="ChtBD1"/>
    <property type="match status" value="2"/>
</dbReference>
<evidence type="ECO:0000256" key="1">
    <source>
        <dbReference type="ARBA" id="ARBA00003102"/>
    </source>
</evidence>
<feature type="domain" description="Chitin-binding type-1" evidence="9">
    <location>
        <begin position="327"/>
        <end position="372"/>
    </location>
</feature>
<accession>A0AA38WQN3</accession>
<evidence type="ECO:0000259" key="9">
    <source>
        <dbReference type="PROSITE" id="PS50941"/>
    </source>
</evidence>